<dbReference type="AlphaFoldDB" id="U4KVN4"/>
<name>U4KVN4_PYROM</name>
<organism evidence="1 2">
    <name type="scientific">Pyronema omphalodes (strain CBS 100304)</name>
    <name type="common">Pyronema confluens</name>
    <dbReference type="NCBI Taxonomy" id="1076935"/>
    <lineage>
        <taxon>Eukaryota</taxon>
        <taxon>Fungi</taxon>
        <taxon>Dikarya</taxon>
        <taxon>Ascomycota</taxon>
        <taxon>Pezizomycotina</taxon>
        <taxon>Pezizomycetes</taxon>
        <taxon>Pezizales</taxon>
        <taxon>Pyronemataceae</taxon>
        <taxon>Pyronema</taxon>
    </lineage>
</organism>
<dbReference type="Proteomes" id="UP000018144">
    <property type="component" value="Unassembled WGS sequence"/>
</dbReference>
<keyword evidence="2" id="KW-1185">Reference proteome</keyword>
<evidence type="ECO:0000313" key="2">
    <source>
        <dbReference type="Proteomes" id="UP000018144"/>
    </source>
</evidence>
<evidence type="ECO:0000313" key="1">
    <source>
        <dbReference type="EMBL" id="CCX05668.1"/>
    </source>
</evidence>
<reference evidence="1 2" key="1">
    <citation type="journal article" date="2013" name="PLoS Genet.">
        <title>The genome and development-dependent transcriptomes of Pyronema confluens: a window into fungal evolution.</title>
        <authorList>
            <person name="Traeger S."/>
            <person name="Altegoer F."/>
            <person name="Freitag M."/>
            <person name="Gabaldon T."/>
            <person name="Kempken F."/>
            <person name="Kumar A."/>
            <person name="Marcet-Houben M."/>
            <person name="Poggeler S."/>
            <person name="Stajich J.E."/>
            <person name="Nowrousian M."/>
        </authorList>
    </citation>
    <scope>NUCLEOTIDE SEQUENCE [LARGE SCALE GENOMIC DNA]</scope>
    <source>
        <strain evidence="2">CBS 100304</strain>
        <tissue evidence="1">Vegetative mycelium</tissue>
    </source>
</reference>
<dbReference type="EMBL" id="HF935265">
    <property type="protein sequence ID" value="CCX05668.1"/>
    <property type="molecule type" value="Genomic_DNA"/>
</dbReference>
<proteinExistence type="predicted"/>
<sequence length="19" mass="2173">MLQSSTSTIYLRDLAGIFR</sequence>
<accession>U4KVN4</accession>
<protein>
    <submittedName>
        <fullName evidence="1">Uncharacterized protein</fullName>
    </submittedName>
</protein>
<gene>
    <name evidence="1" type="ORF">PCON_05255</name>
</gene>